<evidence type="ECO:0000313" key="2">
    <source>
        <dbReference type="Proteomes" id="UP000635606"/>
    </source>
</evidence>
<organism evidence="1 2">
    <name type="scientific">Virgisporangium ochraceum</name>
    <dbReference type="NCBI Taxonomy" id="65505"/>
    <lineage>
        <taxon>Bacteria</taxon>
        <taxon>Bacillati</taxon>
        <taxon>Actinomycetota</taxon>
        <taxon>Actinomycetes</taxon>
        <taxon>Micromonosporales</taxon>
        <taxon>Micromonosporaceae</taxon>
        <taxon>Virgisporangium</taxon>
    </lineage>
</organism>
<evidence type="ECO:0000313" key="1">
    <source>
        <dbReference type="EMBL" id="GIJ71457.1"/>
    </source>
</evidence>
<dbReference type="Pfam" id="PF24716">
    <property type="entry name" value="WapI"/>
    <property type="match status" value="1"/>
</dbReference>
<dbReference type="EMBL" id="BOPH01000088">
    <property type="protein sequence ID" value="GIJ71457.1"/>
    <property type="molecule type" value="Genomic_DNA"/>
</dbReference>
<proteinExistence type="predicted"/>
<name>A0A8J4EGS6_9ACTN</name>
<keyword evidence="2" id="KW-1185">Reference proteome</keyword>
<comment type="caution">
    <text evidence="1">The sequence shown here is derived from an EMBL/GenBank/DDBJ whole genome shotgun (WGS) entry which is preliminary data.</text>
</comment>
<dbReference type="Proteomes" id="UP000635606">
    <property type="component" value="Unassembled WGS sequence"/>
</dbReference>
<gene>
    <name evidence="1" type="ORF">Voc01_063740</name>
</gene>
<sequence>MPIVHAARLADMRLWGAAGSGVDMRVVGYQFPDADDPAERCSWHLVEGTATCDEGSWSWRYPALTCDESPRLSAWLRDVAVGSAGSLSFLEPNLTLTLVGRTRNAALIEIGLDLEFAPPWRPRRAAGTPYRISCDVHREQLLRAADDWDAEIAPYPHH</sequence>
<accession>A0A8J4EGS6</accession>
<protein>
    <submittedName>
        <fullName evidence="1">Uncharacterized protein</fullName>
    </submittedName>
</protein>
<dbReference type="InterPro" id="IPR056510">
    <property type="entry name" value="WapI"/>
</dbReference>
<reference evidence="1" key="1">
    <citation type="submission" date="2021-01" db="EMBL/GenBank/DDBJ databases">
        <title>Whole genome shotgun sequence of Virgisporangium ochraceum NBRC 16418.</title>
        <authorList>
            <person name="Komaki H."/>
            <person name="Tamura T."/>
        </authorList>
    </citation>
    <scope>NUCLEOTIDE SEQUENCE</scope>
    <source>
        <strain evidence="1">NBRC 16418</strain>
    </source>
</reference>
<dbReference type="AlphaFoldDB" id="A0A8J4EGS6"/>